<proteinExistence type="predicted"/>
<reference evidence="6 7" key="1">
    <citation type="submission" date="2024-02" db="EMBL/GenBank/DDBJ databases">
        <title>Full genome sequence of Nocardioides kribbensis.</title>
        <authorList>
            <person name="Poletto B.L."/>
            <person name="Silva G."/>
            <person name="Galante D."/>
            <person name="Campos K.R."/>
            <person name="Santos M.B.N."/>
            <person name="Sacchi C.T."/>
        </authorList>
    </citation>
    <scope>NUCLEOTIDE SEQUENCE [LARGE SCALE GENOMIC DNA]</scope>
    <source>
        <strain evidence="6 7">O4R</strain>
    </source>
</reference>
<accession>A0ABV1NW27</accession>
<protein>
    <submittedName>
        <fullName evidence="6">Response regulator transcription factor</fullName>
    </submittedName>
</protein>
<evidence type="ECO:0000259" key="5">
    <source>
        <dbReference type="PROSITE" id="PS50110"/>
    </source>
</evidence>
<feature type="region of interest" description="Disordered" evidence="3">
    <location>
        <begin position="126"/>
        <end position="148"/>
    </location>
</feature>
<dbReference type="InterPro" id="IPR016032">
    <property type="entry name" value="Sig_transdc_resp-reg_C-effctor"/>
</dbReference>
<dbReference type="PRINTS" id="PR00038">
    <property type="entry name" value="HTHLUXR"/>
</dbReference>
<name>A0ABV1NW27_9ACTN</name>
<evidence type="ECO:0000313" key="6">
    <source>
        <dbReference type="EMBL" id="MEQ7846679.1"/>
    </source>
</evidence>
<keyword evidence="7" id="KW-1185">Reference proteome</keyword>
<evidence type="ECO:0000256" key="1">
    <source>
        <dbReference type="ARBA" id="ARBA00023125"/>
    </source>
</evidence>
<comment type="caution">
    <text evidence="6">The sequence shown here is derived from an EMBL/GenBank/DDBJ whole genome shotgun (WGS) entry which is preliminary data.</text>
</comment>
<feature type="modified residue" description="4-aspartylphosphate" evidence="2">
    <location>
        <position position="54"/>
    </location>
</feature>
<dbReference type="CDD" id="cd06170">
    <property type="entry name" value="LuxR_C_like"/>
    <property type="match status" value="1"/>
</dbReference>
<dbReference type="SUPFAM" id="SSF52172">
    <property type="entry name" value="CheY-like"/>
    <property type="match status" value="1"/>
</dbReference>
<dbReference type="SMART" id="SM00421">
    <property type="entry name" value="HTH_LUXR"/>
    <property type="match status" value="1"/>
</dbReference>
<dbReference type="InterPro" id="IPR001789">
    <property type="entry name" value="Sig_transdc_resp-reg_receiver"/>
</dbReference>
<evidence type="ECO:0000259" key="4">
    <source>
        <dbReference type="PROSITE" id="PS50043"/>
    </source>
</evidence>
<dbReference type="Pfam" id="PF00196">
    <property type="entry name" value="GerE"/>
    <property type="match status" value="1"/>
</dbReference>
<dbReference type="PROSITE" id="PS50043">
    <property type="entry name" value="HTH_LUXR_2"/>
    <property type="match status" value="1"/>
</dbReference>
<sequence>MSTDSPIRLAIVNDYELVVKGLAGALAPFADRVEVVELAVNVPVESDVDVVLFDSFAQTQGACTELRDLVHEVGSAGARLAVYSWNVDEALVQDSLKAGASGYLAKSMSSADLVESIERVHAGARVVPPMGRGGDDEGTEDDASGDAVSWPGRDLGLSGRESEMLALIVQGLTNQEIAERTYLSINSVKTYIRTAYRKLEVTSRSQAVAYGMSHGFEPDRSRMLQRD</sequence>
<dbReference type="InterPro" id="IPR039420">
    <property type="entry name" value="WalR-like"/>
</dbReference>
<keyword evidence="1" id="KW-0238">DNA-binding</keyword>
<dbReference type="RefSeq" id="WP_349803999.1">
    <property type="nucleotide sequence ID" value="NZ_JBEGDP010000003.1"/>
</dbReference>
<gene>
    <name evidence="6" type="ORF">V6R90_05255</name>
</gene>
<evidence type="ECO:0000256" key="3">
    <source>
        <dbReference type="SAM" id="MobiDB-lite"/>
    </source>
</evidence>
<dbReference type="PANTHER" id="PTHR43214">
    <property type="entry name" value="TWO-COMPONENT RESPONSE REGULATOR"/>
    <property type="match status" value="1"/>
</dbReference>
<dbReference type="PROSITE" id="PS50110">
    <property type="entry name" value="RESPONSE_REGULATORY"/>
    <property type="match status" value="1"/>
</dbReference>
<organism evidence="6 7">
    <name type="scientific">Nocardioides kribbensis</name>
    <dbReference type="NCBI Taxonomy" id="305517"/>
    <lineage>
        <taxon>Bacteria</taxon>
        <taxon>Bacillati</taxon>
        <taxon>Actinomycetota</taxon>
        <taxon>Actinomycetes</taxon>
        <taxon>Propionibacteriales</taxon>
        <taxon>Nocardioidaceae</taxon>
        <taxon>Nocardioides</taxon>
    </lineage>
</organism>
<evidence type="ECO:0000313" key="7">
    <source>
        <dbReference type="Proteomes" id="UP001482520"/>
    </source>
</evidence>
<dbReference type="Gene3D" id="3.40.50.2300">
    <property type="match status" value="1"/>
</dbReference>
<keyword evidence="2" id="KW-0597">Phosphoprotein</keyword>
<dbReference type="InterPro" id="IPR000792">
    <property type="entry name" value="Tscrpt_reg_LuxR_C"/>
</dbReference>
<dbReference type="SUPFAM" id="SSF46894">
    <property type="entry name" value="C-terminal effector domain of the bipartite response regulators"/>
    <property type="match status" value="1"/>
</dbReference>
<evidence type="ECO:0000256" key="2">
    <source>
        <dbReference type="PROSITE-ProRule" id="PRU00169"/>
    </source>
</evidence>
<dbReference type="EMBL" id="JBEGDP010000003">
    <property type="protein sequence ID" value="MEQ7846679.1"/>
    <property type="molecule type" value="Genomic_DNA"/>
</dbReference>
<feature type="domain" description="HTH luxR-type" evidence="4">
    <location>
        <begin position="150"/>
        <end position="215"/>
    </location>
</feature>
<dbReference type="InterPro" id="IPR011006">
    <property type="entry name" value="CheY-like_superfamily"/>
</dbReference>
<dbReference type="PANTHER" id="PTHR43214:SF38">
    <property type="entry name" value="NITRATE_NITRITE RESPONSE REGULATOR PROTEIN NARL"/>
    <property type="match status" value="1"/>
</dbReference>
<feature type="domain" description="Response regulatory" evidence="5">
    <location>
        <begin position="8"/>
        <end position="121"/>
    </location>
</feature>
<dbReference type="Proteomes" id="UP001482520">
    <property type="component" value="Unassembled WGS sequence"/>
</dbReference>